<protein>
    <submittedName>
        <fullName evidence="4">Acyl carrier protein</fullName>
    </submittedName>
</protein>
<evidence type="ECO:0000256" key="2">
    <source>
        <dbReference type="ARBA" id="ARBA00022553"/>
    </source>
</evidence>
<keyword evidence="1" id="KW-0596">Phosphopantetheine</keyword>
<dbReference type="SMART" id="SM00823">
    <property type="entry name" value="PKS_PP"/>
    <property type="match status" value="1"/>
</dbReference>
<organism evidence="4 5">
    <name type="scientific">Streptomyces boncukensis</name>
    <dbReference type="NCBI Taxonomy" id="2711219"/>
    <lineage>
        <taxon>Bacteria</taxon>
        <taxon>Bacillati</taxon>
        <taxon>Actinomycetota</taxon>
        <taxon>Actinomycetes</taxon>
        <taxon>Kitasatosporales</taxon>
        <taxon>Streptomycetaceae</taxon>
        <taxon>Streptomyces</taxon>
    </lineage>
</organism>
<keyword evidence="5" id="KW-1185">Reference proteome</keyword>
<gene>
    <name evidence="4" type="ORF">G5C65_11335</name>
</gene>
<dbReference type="InterPro" id="IPR036736">
    <property type="entry name" value="ACP-like_sf"/>
</dbReference>
<feature type="domain" description="Polyketide synthase-like phosphopantetheine-binding" evidence="3">
    <location>
        <begin position="30"/>
        <end position="90"/>
    </location>
</feature>
<evidence type="ECO:0000313" key="5">
    <source>
        <dbReference type="Proteomes" id="UP000477722"/>
    </source>
</evidence>
<keyword evidence="2" id="KW-0597">Phosphoprotein</keyword>
<dbReference type="RefSeq" id="WP_165298632.1">
    <property type="nucleotide sequence ID" value="NZ_JAAKZZ010000086.1"/>
</dbReference>
<accession>A0A6G4WWF8</accession>
<name>A0A6G4WWF8_9ACTN</name>
<comment type="caution">
    <text evidence="4">The sequence shown here is derived from an EMBL/GenBank/DDBJ whole genome shotgun (WGS) entry which is preliminary data.</text>
</comment>
<proteinExistence type="predicted"/>
<dbReference type="SUPFAM" id="SSF47336">
    <property type="entry name" value="ACP-like"/>
    <property type="match status" value="1"/>
</dbReference>
<evidence type="ECO:0000259" key="3">
    <source>
        <dbReference type="SMART" id="SM00823"/>
    </source>
</evidence>
<reference evidence="4 5" key="1">
    <citation type="submission" date="2020-02" db="EMBL/GenBank/DDBJ databases">
        <title>Whole-genome analyses of novel actinobacteria.</title>
        <authorList>
            <person name="Sahin N."/>
            <person name="Tatar D."/>
        </authorList>
    </citation>
    <scope>NUCLEOTIDE SEQUENCE [LARGE SCALE GENOMIC DNA]</scope>
    <source>
        <strain evidence="4 5">SB3404</strain>
    </source>
</reference>
<dbReference type="GO" id="GO:0031177">
    <property type="term" value="F:phosphopantetheine binding"/>
    <property type="evidence" value="ECO:0007669"/>
    <property type="project" value="InterPro"/>
</dbReference>
<dbReference type="Proteomes" id="UP000477722">
    <property type="component" value="Unassembled WGS sequence"/>
</dbReference>
<evidence type="ECO:0000313" key="4">
    <source>
        <dbReference type="EMBL" id="NGO68937.1"/>
    </source>
</evidence>
<sequence length="125" mass="13000">MSVTSVPQQRAPSPARLLALDTAERTRAIEEFVAQELAGLLQVPPAHRMNTGRPLRTQGVGSILGLHLKRLLEVSFGVDVGAVSALCEESMAGLATTVALRLEDPSTLLPAAGRAQEGPVPGSPG</sequence>
<dbReference type="Gene3D" id="1.10.1200.10">
    <property type="entry name" value="ACP-like"/>
    <property type="match status" value="1"/>
</dbReference>
<dbReference type="AlphaFoldDB" id="A0A6G4WWF8"/>
<evidence type="ECO:0000256" key="1">
    <source>
        <dbReference type="ARBA" id="ARBA00022450"/>
    </source>
</evidence>
<dbReference type="EMBL" id="JAAKZZ010000086">
    <property type="protein sequence ID" value="NGO68937.1"/>
    <property type="molecule type" value="Genomic_DNA"/>
</dbReference>
<dbReference type="InterPro" id="IPR020806">
    <property type="entry name" value="PKS_PP-bd"/>
</dbReference>